<feature type="domain" description="Signal transduction histidine kinase subgroup 3 dimerisation and phosphoacceptor" evidence="5">
    <location>
        <begin position="109"/>
        <end position="169"/>
    </location>
</feature>
<evidence type="ECO:0000256" key="4">
    <source>
        <dbReference type="SAM" id="Phobius"/>
    </source>
</evidence>
<evidence type="ECO:0000313" key="6">
    <source>
        <dbReference type="EMBL" id="PQO32641.1"/>
    </source>
</evidence>
<name>A0A2S8FKG3_9BACT</name>
<evidence type="ECO:0000259" key="5">
    <source>
        <dbReference type="Pfam" id="PF07730"/>
    </source>
</evidence>
<keyword evidence="4" id="KW-1133">Transmembrane helix</keyword>
<evidence type="ECO:0000256" key="3">
    <source>
        <dbReference type="ARBA" id="ARBA00023012"/>
    </source>
</evidence>
<keyword evidence="4" id="KW-0472">Membrane</keyword>
<feature type="transmembrane region" description="Helical" evidence="4">
    <location>
        <begin position="36"/>
        <end position="58"/>
    </location>
</feature>
<protein>
    <recommendedName>
        <fullName evidence="5">Signal transduction histidine kinase subgroup 3 dimerisation and phosphoacceptor domain-containing protein</fullName>
    </recommendedName>
</protein>
<organism evidence="6 7">
    <name type="scientific">Blastopirellula marina</name>
    <dbReference type="NCBI Taxonomy" id="124"/>
    <lineage>
        <taxon>Bacteria</taxon>
        <taxon>Pseudomonadati</taxon>
        <taxon>Planctomycetota</taxon>
        <taxon>Planctomycetia</taxon>
        <taxon>Pirellulales</taxon>
        <taxon>Pirellulaceae</taxon>
        <taxon>Blastopirellula</taxon>
    </lineage>
</organism>
<keyword evidence="4" id="KW-0812">Transmembrane</keyword>
<dbReference type="PANTHER" id="PTHR24421:SF59">
    <property type="entry name" value="OXYGEN SENSOR HISTIDINE KINASE NREB"/>
    <property type="match status" value="1"/>
</dbReference>
<accession>A0A2S8FKG3</accession>
<dbReference type="InterPro" id="IPR050482">
    <property type="entry name" value="Sensor_HK_TwoCompSys"/>
</dbReference>
<keyword evidence="2" id="KW-0418">Kinase</keyword>
<dbReference type="GO" id="GO:0046983">
    <property type="term" value="F:protein dimerization activity"/>
    <property type="evidence" value="ECO:0007669"/>
    <property type="project" value="InterPro"/>
</dbReference>
<dbReference type="PANTHER" id="PTHR24421">
    <property type="entry name" value="NITRATE/NITRITE SENSOR PROTEIN NARX-RELATED"/>
    <property type="match status" value="1"/>
</dbReference>
<dbReference type="InterPro" id="IPR011712">
    <property type="entry name" value="Sig_transdc_His_kin_sub3_dim/P"/>
</dbReference>
<comment type="caution">
    <text evidence="6">The sequence shown here is derived from an EMBL/GenBank/DDBJ whole genome shotgun (WGS) entry which is preliminary data.</text>
</comment>
<feature type="transmembrane region" description="Helical" evidence="4">
    <location>
        <begin position="9"/>
        <end position="30"/>
    </location>
</feature>
<dbReference type="Proteomes" id="UP000238322">
    <property type="component" value="Unassembled WGS sequence"/>
</dbReference>
<dbReference type="Pfam" id="PF07730">
    <property type="entry name" value="HisKA_3"/>
    <property type="match status" value="1"/>
</dbReference>
<keyword evidence="3" id="KW-0902">Two-component regulatory system</keyword>
<dbReference type="EMBL" id="PUHY01000012">
    <property type="protein sequence ID" value="PQO32641.1"/>
    <property type="molecule type" value="Genomic_DNA"/>
</dbReference>
<dbReference type="Gene3D" id="3.30.565.10">
    <property type="entry name" value="Histidine kinase-like ATPase, C-terminal domain"/>
    <property type="match status" value="1"/>
</dbReference>
<dbReference type="InterPro" id="IPR036890">
    <property type="entry name" value="HATPase_C_sf"/>
</dbReference>
<dbReference type="GO" id="GO:0000155">
    <property type="term" value="F:phosphorelay sensor kinase activity"/>
    <property type="evidence" value="ECO:0007669"/>
    <property type="project" value="InterPro"/>
</dbReference>
<proteinExistence type="predicted"/>
<evidence type="ECO:0000256" key="2">
    <source>
        <dbReference type="ARBA" id="ARBA00022777"/>
    </source>
</evidence>
<sequence length="315" mass="35328">MQESRYCRVILAAIGLLALAVGLTASLAPFVIPSTILAILLAALGAAILGVFAASQWLGKQRNAKITDSNVAEDLGSLREDLESLRLEHLELLEDKAYLQFVKSNQERERQLLALDLHDLVLPNLTSSLLQLEVILDRPHTSRESLEMSIEMIRTSLRHARRTMNLLSPNMTQDEGVVAGIQRLIEQFEPSIESILFRQDIEFDRLTPMAEGVLVQLVRETLDEIRQCSTTDTVVIDLRQNDELLQLSITSNGTPDGKTPFDSSHEGRIQECVEYLNGTIERRTSSELGCELCIEFPLDSAKKKFRNREKSRAFG</sequence>
<dbReference type="Gene3D" id="1.20.5.1930">
    <property type="match status" value="1"/>
</dbReference>
<evidence type="ECO:0000313" key="7">
    <source>
        <dbReference type="Proteomes" id="UP000238322"/>
    </source>
</evidence>
<dbReference type="GO" id="GO:0016020">
    <property type="term" value="C:membrane"/>
    <property type="evidence" value="ECO:0007669"/>
    <property type="project" value="InterPro"/>
</dbReference>
<reference evidence="6 7" key="1">
    <citation type="submission" date="2018-02" db="EMBL/GenBank/DDBJ databases">
        <title>Comparative genomes isolates from brazilian mangrove.</title>
        <authorList>
            <person name="Araujo J.E."/>
            <person name="Taketani R.G."/>
            <person name="Silva M.C.P."/>
            <person name="Loureco M.V."/>
            <person name="Andreote F.D."/>
        </authorList>
    </citation>
    <scope>NUCLEOTIDE SEQUENCE [LARGE SCALE GENOMIC DNA]</scope>
    <source>
        <strain evidence="6 7">Hex-1 MGV</strain>
    </source>
</reference>
<keyword evidence="1" id="KW-0808">Transferase</keyword>
<evidence type="ECO:0000256" key="1">
    <source>
        <dbReference type="ARBA" id="ARBA00022679"/>
    </source>
</evidence>
<dbReference type="AlphaFoldDB" id="A0A2S8FKG3"/>
<gene>
    <name evidence="6" type="ORF">C5Y83_20770</name>
</gene>